<gene>
    <name evidence="3" type="ORF">Asi02nite_23320</name>
</gene>
<keyword evidence="1" id="KW-0812">Transmembrane</keyword>
<dbReference type="Proteomes" id="UP000604117">
    <property type="component" value="Unassembled WGS sequence"/>
</dbReference>
<organism evidence="3 4">
    <name type="scientific">Asanoa siamensis</name>
    <dbReference type="NCBI Taxonomy" id="926357"/>
    <lineage>
        <taxon>Bacteria</taxon>
        <taxon>Bacillati</taxon>
        <taxon>Actinomycetota</taxon>
        <taxon>Actinomycetes</taxon>
        <taxon>Micromonosporales</taxon>
        <taxon>Micromonosporaceae</taxon>
        <taxon>Asanoa</taxon>
    </lineage>
</organism>
<sequence length="201" mass="21077">MRRLALGALVALAVVGLAGTPAAAHPFGPPSTAKVTARGSSLTLVWHAAEDDWVALGQSVGAFDDPATDVTGEQKLQRSPAVRDYLLARMTVRQAGVACPGTVGELKDLLSTGATLTYECPATVASVRIKLAALMDLNEAYRTVLVGDSEAMFTVASPEQDLVLHGSSRPAAVVPMAIGTAVVVLLAAVLWFFLRRRRRSA</sequence>
<keyword evidence="4" id="KW-1185">Reference proteome</keyword>
<feature type="chain" id="PRO_5045554658" description="PE-PGRS family protein" evidence="2">
    <location>
        <begin position="25"/>
        <end position="201"/>
    </location>
</feature>
<name>A0ABQ4CNE0_9ACTN</name>
<reference evidence="3 4" key="1">
    <citation type="submission" date="2021-01" db="EMBL/GenBank/DDBJ databases">
        <title>Whole genome shotgun sequence of Asanoa siamensis NBRC 107932.</title>
        <authorList>
            <person name="Komaki H."/>
            <person name="Tamura T."/>
        </authorList>
    </citation>
    <scope>NUCLEOTIDE SEQUENCE [LARGE SCALE GENOMIC DNA]</scope>
    <source>
        <strain evidence="3 4">NBRC 107932</strain>
    </source>
</reference>
<keyword evidence="2" id="KW-0732">Signal</keyword>
<evidence type="ECO:0008006" key="5">
    <source>
        <dbReference type="Google" id="ProtNLM"/>
    </source>
</evidence>
<accession>A0ABQ4CNE0</accession>
<keyword evidence="1" id="KW-0472">Membrane</keyword>
<evidence type="ECO:0000256" key="1">
    <source>
        <dbReference type="SAM" id="Phobius"/>
    </source>
</evidence>
<protein>
    <recommendedName>
        <fullName evidence="5">PE-PGRS family protein</fullName>
    </recommendedName>
</protein>
<evidence type="ECO:0000313" key="4">
    <source>
        <dbReference type="Proteomes" id="UP000604117"/>
    </source>
</evidence>
<evidence type="ECO:0000313" key="3">
    <source>
        <dbReference type="EMBL" id="GIF72814.1"/>
    </source>
</evidence>
<comment type="caution">
    <text evidence="3">The sequence shown here is derived from an EMBL/GenBank/DDBJ whole genome shotgun (WGS) entry which is preliminary data.</text>
</comment>
<keyword evidence="1" id="KW-1133">Transmembrane helix</keyword>
<proteinExistence type="predicted"/>
<feature type="signal peptide" evidence="2">
    <location>
        <begin position="1"/>
        <end position="24"/>
    </location>
</feature>
<evidence type="ECO:0000256" key="2">
    <source>
        <dbReference type="SAM" id="SignalP"/>
    </source>
</evidence>
<dbReference type="EMBL" id="BONE01000014">
    <property type="protein sequence ID" value="GIF72814.1"/>
    <property type="molecule type" value="Genomic_DNA"/>
</dbReference>
<feature type="transmembrane region" description="Helical" evidence="1">
    <location>
        <begin position="172"/>
        <end position="194"/>
    </location>
</feature>
<dbReference type="RefSeq" id="WP_203712457.1">
    <property type="nucleotide sequence ID" value="NZ_BONE01000014.1"/>
</dbReference>